<dbReference type="Pfam" id="PF03124">
    <property type="entry name" value="EXS"/>
    <property type="match status" value="1"/>
</dbReference>
<dbReference type="PROSITE" id="PS51380">
    <property type="entry name" value="EXS"/>
    <property type="match status" value="1"/>
</dbReference>
<name>A0A7R8ZPS8_9CRUS</name>
<evidence type="ECO:0000256" key="4">
    <source>
        <dbReference type="ARBA" id="ARBA00022989"/>
    </source>
</evidence>
<dbReference type="GO" id="GO:0005794">
    <property type="term" value="C:Golgi apparatus"/>
    <property type="evidence" value="ECO:0007669"/>
    <property type="project" value="TreeGrafter"/>
</dbReference>
<sequence>MKFAEHLGAHITPEWRKQYIQYEEMKALLYACMEQAPSEEVEDAEAIKQHFGKFEEKFFKYCDKELLKINTFFAEKLAEANRRFSGLKSDLVNIRKDQEAKTGVRRYLPRSKQSDLKLAFSEFYLSLILLQNYQNLNFTGFRKILKKHDKLLRTDAGAKWREDYVETAPFNTNKDINKLISETEGLVTRELEDGDRGKAMKRLRVPPLGEKQSPWTTFKLGLFMGSFCVLSVVLAVSAVFVEGHDNWRIPVRLYRGPLMIIITTFLLGINIYGWRRAGVNHVLIFELDPRKHMSDQQLMEVAAFFGVLWTLSALLFVYSPELSMPKYCHPLILACCMLLFLLNPLKICLFEARMWFLRIMARIIAAPFCHVNFADFWLADQLNSLVPALLDIEYMICFYSTNHDWTAVTDGSKSCIDKEFIFRRPLIAILPAWFRFAQCLRRYRDTKKAFPHLVNAGKYSTTFFVVFFSTLNIRHQDSYERIWENPYFFMWIIASVVSSCYTYTWDIRMDWGLLEKGPGGTRSEYKYLREEIVYDKPTYYYFAIVEDFVLRFGWAISLSLTEMGYIHGDLMVTILAPLEVFRRFNWNFFRLENEHLNNCGQFRAVRDISIKPIQDSDQALMLRMMDDEDGVQIRRRKGKNRPWGKSFVARALTGTKQNMGLLAQSSNEGAGGGQGNDNDVYATVSSVNSMKQWISNFGTTVKGNPKDL</sequence>
<dbReference type="InterPro" id="IPR004331">
    <property type="entry name" value="SPX_dom"/>
</dbReference>
<dbReference type="GO" id="GO:0000822">
    <property type="term" value="F:inositol hexakisphosphate binding"/>
    <property type="evidence" value="ECO:0007669"/>
    <property type="project" value="TreeGrafter"/>
</dbReference>
<evidence type="ECO:0000256" key="1">
    <source>
        <dbReference type="ARBA" id="ARBA00004141"/>
    </source>
</evidence>
<comment type="subcellular location">
    <subcellularLocation>
        <location evidence="1">Membrane</location>
        <topology evidence="1">Multi-pass membrane protein</topology>
    </subcellularLocation>
</comment>
<dbReference type="CDD" id="cd14477">
    <property type="entry name" value="SPX_XPR1_like"/>
    <property type="match status" value="1"/>
</dbReference>
<dbReference type="InterPro" id="IPR004342">
    <property type="entry name" value="EXS_C"/>
</dbReference>
<evidence type="ECO:0000256" key="5">
    <source>
        <dbReference type="ARBA" id="ARBA00023136"/>
    </source>
</evidence>
<organism evidence="6">
    <name type="scientific">Cyprideis torosa</name>
    <dbReference type="NCBI Taxonomy" id="163714"/>
    <lineage>
        <taxon>Eukaryota</taxon>
        <taxon>Metazoa</taxon>
        <taxon>Ecdysozoa</taxon>
        <taxon>Arthropoda</taxon>
        <taxon>Crustacea</taxon>
        <taxon>Oligostraca</taxon>
        <taxon>Ostracoda</taxon>
        <taxon>Podocopa</taxon>
        <taxon>Podocopida</taxon>
        <taxon>Cytherocopina</taxon>
        <taxon>Cytheroidea</taxon>
        <taxon>Cytherideidae</taxon>
        <taxon>Cyprideis</taxon>
    </lineage>
</organism>
<dbReference type="GO" id="GO:0005886">
    <property type="term" value="C:plasma membrane"/>
    <property type="evidence" value="ECO:0007669"/>
    <property type="project" value="TreeGrafter"/>
</dbReference>
<dbReference type="GO" id="GO:0006817">
    <property type="term" value="P:phosphate ion transport"/>
    <property type="evidence" value="ECO:0007669"/>
    <property type="project" value="TreeGrafter"/>
</dbReference>
<evidence type="ECO:0000256" key="2">
    <source>
        <dbReference type="ARBA" id="ARBA00009665"/>
    </source>
</evidence>
<dbReference type="Pfam" id="PF03105">
    <property type="entry name" value="SPX"/>
    <property type="match status" value="2"/>
</dbReference>
<dbReference type="PANTHER" id="PTHR10783">
    <property type="entry name" value="XENOTROPIC AND POLYTROPIC RETROVIRUS RECEPTOR 1-RELATED"/>
    <property type="match status" value="1"/>
</dbReference>
<protein>
    <submittedName>
        <fullName evidence="6">Uncharacterized protein</fullName>
    </submittedName>
</protein>
<dbReference type="OrthoDB" id="9970435at2759"/>
<dbReference type="GO" id="GO:0016036">
    <property type="term" value="P:cellular response to phosphate starvation"/>
    <property type="evidence" value="ECO:0007669"/>
    <property type="project" value="TreeGrafter"/>
</dbReference>
<comment type="similarity">
    <text evidence="2">Belongs to the SYG1 (TC 2.A.94) family.</text>
</comment>
<dbReference type="AlphaFoldDB" id="A0A7R8ZPS8"/>
<dbReference type="PANTHER" id="PTHR10783:SF103">
    <property type="entry name" value="SOLUTE CARRIER FAMILY 53 MEMBER 1"/>
    <property type="match status" value="1"/>
</dbReference>
<dbReference type="PROSITE" id="PS51382">
    <property type="entry name" value="SPX"/>
    <property type="match status" value="1"/>
</dbReference>
<accession>A0A7R8ZPS8</accession>
<evidence type="ECO:0000256" key="3">
    <source>
        <dbReference type="ARBA" id="ARBA00022692"/>
    </source>
</evidence>
<reference evidence="6" key="1">
    <citation type="submission" date="2020-11" db="EMBL/GenBank/DDBJ databases">
        <authorList>
            <person name="Tran Van P."/>
        </authorList>
    </citation>
    <scope>NUCLEOTIDE SEQUENCE</scope>
</reference>
<dbReference type="EMBL" id="OB662209">
    <property type="protein sequence ID" value="CAD7229663.1"/>
    <property type="molecule type" value="Genomic_DNA"/>
</dbReference>
<keyword evidence="4" id="KW-1133">Transmembrane helix</keyword>
<gene>
    <name evidence="6" type="ORF">CTOB1V02_LOCUS7532</name>
</gene>
<proteinExistence type="inferred from homology"/>
<keyword evidence="5" id="KW-0472">Membrane</keyword>
<keyword evidence="3" id="KW-0812">Transmembrane</keyword>
<evidence type="ECO:0000313" key="6">
    <source>
        <dbReference type="EMBL" id="CAD7229663.1"/>
    </source>
</evidence>